<dbReference type="EMBL" id="BLAB01000001">
    <property type="protein sequence ID" value="GER92514.1"/>
    <property type="molecule type" value="Genomic_DNA"/>
</dbReference>
<dbReference type="InterPro" id="IPR009057">
    <property type="entry name" value="Homeodomain-like_sf"/>
</dbReference>
<dbReference type="Pfam" id="PF04255">
    <property type="entry name" value="DUF433"/>
    <property type="match status" value="1"/>
</dbReference>
<dbReference type="InterPro" id="IPR036388">
    <property type="entry name" value="WH-like_DNA-bd_sf"/>
</dbReference>
<evidence type="ECO:0000313" key="1">
    <source>
        <dbReference type="EMBL" id="GER92514.1"/>
    </source>
</evidence>
<accession>A0A5J4KTB5</accession>
<reference evidence="1" key="1">
    <citation type="submission" date="2019-10" db="EMBL/GenBank/DDBJ databases">
        <title>Metagenomic sequencing of thiosulfate-disproportionating enrichment culture.</title>
        <authorList>
            <person name="Umezawa K."/>
            <person name="Kojima H."/>
            <person name="Fukui M."/>
        </authorList>
    </citation>
    <scope>NUCLEOTIDE SEQUENCE</scope>
    <source>
        <strain evidence="1">45J</strain>
    </source>
</reference>
<dbReference type="PANTHER" id="PTHR34849:SF3">
    <property type="entry name" value="SSR2962 PROTEIN"/>
    <property type="match status" value="1"/>
</dbReference>
<dbReference type="SUPFAM" id="SSF46689">
    <property type="entry name" value="Homeodomain-like"/>
    <property type="match status" value="1"/>
</dbReference>
<dbReference type="PANTHER" id="PTHR34849">
    <property type="entry name" value="SSL5025 PROTEIN"/>
    <property type="match status" value="1"/>
</dbReference>
<gene>
    <name evidence="1" type="ORF">A45J_0230</name>
</gene>
<sequence>MLKTLDRITIDPEIFQGQPCIRGMRIPVTLILKLLAVGKTHAEIIDDYPEIEEEDIKQCIEYAAWLASERNVAIAGAHK</sequence>
<name>A0A5J4KTB5_9ZZZZ</name>
<comment type="caution">
    <text evidence="1">The sequence shown here is derived from an EMBL/GenBank/DDBJ whole genome shotgun (WGS) entry which is preliminary data.</text>
</comment>
<protein>
    <submittedName>
        <fullName evidence="1">DUF433 domain-containing protein</fullName>
    </submittedName>
</protein>
<dbReference type="AlphaFoldDB" id="A0A5J4KTB5"/>
<dbReference type="Gene3D" id="1.10.10.10">
    <property type="entry name" value="Winged helix-like DNA-binding domain superfamily/Winged helix DNA-binding domain"/>
    <property type="match status" value="1"/>
</dbReference>
<dbReference type="InterPro" id="IPR007367">
    <property type="entry name" value="DUF433"/>
</dbReference>
<proteinExistence type="predicted"/>
<organism evidence="1">
    <name type="scientific">hot springs metagenome</name>
    <dbReference type="NCBI Taxonomy" id="433727"/>
    <lineage>
        <taxon>unclassified sequences</taxon>
        <taxon>metagenomes</taxon>
        <taxon>ecological metagenomes</taxon>
    </lineage>
</organism>